<evidence type="ECO:0000313" key="7">
    <source>
        <dbReference type="Proteomes" id="UP000053405"/>
    </source>
</evidence>
<dbReference type="GO" id="GO:0006189">
    <property type="term" value="P:'de novo' IMP biosynthetic process"/>
    <property type="evidence" value="ECO:0007669"/>
    <property type="project" value="UniProtKB-UniRule"/>
</dbReference>
<keyword evidence="7" id="KW-1185">Reference proteome</keyword>
<dbReference type="EC" id="3.5.1.10" evidence="3 4"/>
<dbReference type="InterPro" id="IPR041729">
    <property type="entry name" value="Formyl-FH4-Hydrolase_C"/>
</dbReference>
<dbReference type="InterPro" id="IPR044074">
    <property type="entry name" value="PurU_ACT"/>
</dbReference>
<protein>
    <recommendedName>
        <fullName evidence="3 4">Formyltetrahydrofolate deformylase</fullName>
        <ecNumber evidence="3 4">3.5.1.10</ecNumber>
    </recommendedName>
    <alternativeName>
        <fullName evidence="3">Formyl-FH(4) hydrolase</fullName>
    </alternativeName>
</protein>
<name>L7LA66_9ACTN</name>
<dbReference type="PIRSF" id="PIRSF036480">
    <property type="entry name" value="FormyFH4_hydr"/>
    <property type="match status" value="1"/>
</dbReference>
<dbReference type="HAMAP" id="MF_01927">
    <property type="entry name" value="PurU"/>
    <property type="match status" value="1"/>
</dbReference>
<comment type="pathway">
    <text evidence="3">Purine metabolism; IMP biosynthesis via de novo pathway; formate from 10-formyl-5,6,7,8-tetrahydrofolate: step 1/1.</text>
</comment>
<organism evidence="6 7">
    <name type="scientific">Gordonia hirsuta DSM 44140 = NBRC 16056</name>
    <dbReference type="NCBI Taxonomy" id="1121927"/>
    <lineage>
        <taxon>Bacteria</taxon>
        <taxon>Bacillati</taxon>
        <taxon>Actinomycetota</taxon>
        <taxon>Actinomycetes</taxon>
        <taxon>Mycobacteriales</taxon>
        <taxon>Gordoniaceae</taxon>
        <taxon>Gordonia</taxon>
    </lineage>
</organism>
<dbReference type="CDD" id="cd04875">
    <property type="entry name" value="ACT_F4HF-DF"/>
    <property type="match status" value="1"/>
</dbReference>
<dbReference type="InterPro" id="IPR036477">
    <property type="entry name" value="Formyl_transf_N_sf"/>
</dbReference>
<dbReference type="InterPro" id="IPR004810">
    <property type="entry name" value="PurU"/>
</dbReference>
<evidence type="ECO:0000259" key="5">
    <source>
        <dbReference type="Pfam" id="PF00551"/>
    </source>
</evidence>
<dbReference type="Pfam" id="PF00551">
    <property type="entry name" value="Formyl_trans_N"/>
    <property type="match status" value="1"/>
</dbReference>
<dbReference type="InterPro" id="IPR002376">
    <property type="entry name" value="Formyl_transf_N"/>
</dbReference>
<dbReference type="eggNOG" id="COG0788">
    <property type="taxonomic scope" value="Bacteria"/>
</dbReference>
<feature type="active site" evidence="3">
    <location>
        <position position="273"/>
    </location>
</feature>
<dbReference type="Gene3D" id="3.40.50.170">
    <property type="entry name" value="Formyl transferase, N-terminal domain"/>
    <property type="match status" value="1"/>
</dbReference>
<dbReference type="PANTHER" id="PTHR42706">
    <property type="entry name" value="FORMYLTETRAHYDROFOLATE DEFORMYLASE"/>
    <property type="match status" value="1"/>
</dbReference>
<dbReference type="GO" id="GO:0006730">
    <property type="term" value="P:one-carbon metabolic process"/>
    <property type="evidence" value="ECO:0007669"/>
    <property type="project" value="UniProtKB-KW"/>
</dbReference>
<dbReference type="Proteomes" id="UP000053405">
    <property type="component" value="Unassembled WGS sequence"/>
</dbReference>
<dbReference type="PANTHER" id="PTHR42706:SF1">
    <property type="entry name" value="FORMYLTETRAHYDROFOLATE DEFORMYLASE 2, MITOCHONDRIAL"/>
    <property type="match status" value="1"/>
</dbReference>
<dbReference type="UniPathway" id="UPA00074">
    <property type="reaction ID" value="UER00170"/>
</dbReference>
<evidence type="ECO:0000256" key="4">
    <source>
        <dbReference type="NCBIfam" id="TIGR00655"/>
    </source>
</evidence>
<feature type="domain" description="Formyl transferase N-terminal" evidence="5">
    <location>
        <begin position="131"/>
        <end position="308"/>
    </location>
</feature>
<evidence type="ECO:0000256" key="2">
    <source>
        <dbReference type="ARBA" id="ARBA00022801"/>
    </source>
</evidence>
<dbReference type="GO" id="GO:0008864">
    <property type="term" value="F:formyltetrahydrofolate deformylase activity"/>
    <property type="evidence" value="ECO:0007669"/>
    <property type="project" value="UniProtKB-UniRule"/>
</dbReference>
<keyword evidence="1 3" id="KW-0554">One-carbon metabolism</keyword>
<dbReference type="SUPFAM" id="SSF53328">
    <property type="entry name" value="Formyltransferase"/>
    <property type="match status" value="1"/>
</dbReference>
<evidence type="ECO:0000256" key="3">
    <source>
        <dbReference type="HAMAP-Rule" id="MF_01927"/>
    </source>
</evidence>
<dbReference type="CDD" id="cd08648">
    <property type="entry name" value="FMT_core_Formyl-FH4-Hydrolase_C"/>
    <property type="match status" value="1"/>
</dbReference>
<keyword evidence="2 3" id="KW-0378">Hydrolase</keyword>
<dbReference type="SUPFAM" id="SSF55021">
    <property type="entry name" value="ACT-like"/>
    <property type="match status" value="1"/>
</dbReference>
<gene>
    <name evidence="3 6" type="primary">purU</name>
    <name evidence="6" type="ORF">GOHSU_14_00950</name>
</gene>
<evidence type="ECO:0000313" key="6">
    <source>
        <dbReference type="EMBL" id="GAC56928.1"/>
    </source>
</evidence>
<comment type="catalytic activity">
    <reaction evidence="3">
        <text>(6R)-10-formyltetrahydrofolate + H2O = (6S)-5,6,7,8-tetrahydrofolate + formate + H(+)</text>
        <dbReference type="Rhea" id="RHEA:19833"/>
        <dbReference type="ChEBI" id="CHEBI:15377"/>
        <dbReference type="ChEBI" id="CHEBI:15378"/>
        <dbReference type="ChEBI" id="CHEBI:15740"/>
        <dbReference type="ChEBI" id="CHEBI:57453"/>
        <dbReference type="ChEBI" id="CHEBI:195366"/>
        <dbReference type="EC" id="3.5.1.10"/>
    </reaction>
</comment>
<dbReference type="Gene3D" id="3.30.70.260">
    <property type="match status" value="1"/>
</dbReference>
<comment type="function">
    <text evidence="3">Catalyzes the hydrolysis of 10-formyltetrahydrofolate (formyl-FH4) to formate and tetrahydrofolate (FH4).</text>
</comment>
<dbReference type="InterPro" id="IPR045865">
    <property type="entry name" value="ACT-like_dom_sf"/>
</dbReference>
<comment type="similarity">
    <text evidence="3">Belongs to the PurU family.</text>
</comment>
<dbReference type="STRING" id="1121927.GOHSU_14_00950"/>
<dbReference type="NCBIfam" id="NF004684">
    <property type="entry name" value="PRK06027.1"/>
    <property type="match status" value="1"/>
</dbReference>
<dbReference type="NCBIfam" id="TIGR00655">
    <property type="entry name" value="PurU"/>
    <property type="match status" value="1"/>
</dbReference>
<evidence type="ECO:0000256" key="1">
    <source>
        <dbReference type="ARBA" id="ARBA00022563"/>
    </source>
</evidence>
<dbReference type="EMBL" id="BANT01000014">
    <property type="protein sequence ID" value="GAC56928.1"/>
    <property type="molecule type" value="Genomic_DNA"/>
</dbReference>
<proteinExistence type="inferred from homology"/>
<reference evidence="6 7" key="1">
    <citation type="submission" date="2012-12" db="EMBL/GenBank/DDBJ databases">
        <title>Whole genome shotgun sequence of Gordonia hirsuta NBRC 16056.</title>
        <authorList>
            <person name="Isaki-Nakamura S."/>
            <person name="Hosoyama A."/>
            <person name="Tsuchikane K."/>
            <person name="Katsumata H."/>
            <person name="Baba S."/>
            <person name="Yamazaki S."/>
            <person name="Fujita N."/>
        </authorList>
    </citation>
    <scope>NUCLEOTIDE SEQUENCE [LARGE SCALE GENOMIC DNA]</scope>
    <source>
        <strain evidence="6 7">NBRC 16056</strain>
    </source>
</reference>
<dbReference type="PRINTS" id="PR01575">
    <property type="entry name" value="FFH4HYDRLASE"/>
</dbReference>
<dbReference type="AlphaFoldDB" id="L7LA66"/>
<comment type="caution">
    <text evidence="6">The sequence shown here is derived from an EMBL/GenBank/DDBJ whole genome shotgun (WGS) entry which is preliminary data.</text>
</comment>
<accession>L7LA66</accession>
<sequence length="329" mass="36297">MVDDGRDVGAAQYWFSHIFELGTLDRVNAFETRPEIRQPADGRTFVLTLGCPDRTGIVAALSGFIAEIGGWITEAAYHSDSTSGWFFTRQAIRADSVPMPVEEIRERFAAVATRLGPETEWQLTDSGEPKSVVLLVSKDSHCLTDLLSRAERGELPARIDAVIGNHLDLELPTTRFGVPFHHVPFPAGDPEGKAAAFAQVQQLVDAHSPDAIVLARFMQILPADLCEAWAGRAINIHHSFLPSFIGARPYHQAFDRGVKLIGATCHYVTADLDAGPIIEQDVGRINHEQTPADMVRQGRDIETLVLSRGVRWHLEDRVLVHGRKTVVFA</sequence>
<keyword evidence="3" id="KW-0658">Purine biosynthesis</keyword>